<feature type="region of interest" description="Disordered" evidence="1">
    <location>
        <begin position="285"/>
        <end position="334"/>
    </location>
</feature>
<feature type="domain" description="C2" evidence="2">
    <location>
        <begin position="1"/>
        <end position="115"/>
    </location>
</feature>
<dbReference type="InterPro" id="IPR044750">
    <property type="entry name" value="C2_SRC2/BAP"/>
</dbReference>
<gene>
    <name evidence="3" type="ORF">ACH5RR_018758</name>
</gene>
<evidence type="ECO:0000259" key="2">
    <source>
        <dbReference type="PROSITE" id="PS50004"/>
    </source>
</evidence>
<reference evidence="3 4" key="1">
    <citation type="submission" date="2024-11" db="EMBL/GenBank/DDBJ databases">
        <title>A near-complete genome assembly of Cinchona calisaya.</title>
        <authorList>
            <person name="Lian D.C."/>
            <person name="Zhao X.W."/>
            <person name="Wei L."/>
        </authorList>
    </citation>
    <scope>NUCLEOTIDE SEQUENCE [LARGE SCALE GENOMIC DNA]</scope>
    <source>
        <tissue evidence="3">Nenye</tissue>
    </source>
</reference>
<dbReference type="Proteomes" id="UP001630127">
    <property type="component" value="Unassembled WGS sequence"/>
</dbReference>
<sequence>MSPDYVPFKLLEINVISAQDLPAVSKMLRTFAVAWIHPDQKLSTRIDHQGHTNPTWNYKLVFRVDKKFLRNETSAITIEIYNVAWLRDLPIGTAQLFVNNLSPPLTPNSPSMRTVALHIRRPSGHLQGILNVGINLIDNGISDSPLRSEISALTLENRANAKDDQENDHLQDSPVLDQKSVWKQELPCEDDLSSKHGSKDLKNVLELKLKTRSMASTNLSMVSHMHPLPSEVAVNLKKGFYSVEGDEYGSSIFENWSEPSDRVGEGLRSKTLELKMEDKIPFTKDHEGHKMKDHGLHKTKNQEGHKTKDHEVHKTKYHHEGQKVSRPKRRRHSDGGGLFSCFGKGFEFTFVCGSKNMKNNRKNIHHHHKLHVNHSDENMHRFYV</sequence>
<dbReference type="InterPro" id="IPR000008">
    <property type="entry name" value="C2_dom"/>
</dbReference>
<proteinExistence type="predicted"/>
<dbReference type="Pfam" id="PF00168">
    <property type="entry name" value="C2"/>
    <property type="match status" value="1"/>
</dbReference>
<dbReference type="SUPFAM" id="SSF49562">
    <property type="entry name" value="C2 domain (Calcium/lipid-binding domain, CaLB)"/>
    <property type="match status" value="1"/>
</dbReference>
<accession>A0ABD2ZN99</accession>
<name>A0ABD2ZN99_9GENT</name>
<evidence type="ECO:0000313" key="4">
    <source>
        <dbReference type="Proteomes" id="UP001630127"/>
    </source>
</evidence>
<dbReference type="CDD" id="cd04051">
    <property type="entry name" value="C2_SRC2_like"/>
    <property type="match status" value="1"/>
</dbReference>
<dbReference type="AlphaFoldDB" id="A0ABD2ZN99"/>
<dbReference type="PANTHER" id="PTHR32246:SF152">
    <property type="entry name" value="C2 DOMAIN-CONTAINING PROTEIN"/>
    <property type="match status" value="1"/>
</dbReference>
<dbReference type="EMBL" id="JBJUIK010000008">
    <property type="protein sequence ID" value="KAL3520609.1"/>
    <property type="molecule type" value="Genomic_DNA"/>
</dbReference>
<dbReference type="PANTHER" id="PTHR32246">
    <property type="entry name" value="INGRESSION PROTEIN FIC1"/>
    <property type="match status" value="1"/>
</dbReference>
<feature type="compositionally biased region" description="Basic and acidic residues" evidence="1">
    <location>
        <begin position="285"/>
        <end position="323"/>
    </location>
</feature>
<evidence type="ECO:0000313" key="3">
    <source>
        <dbReference type="EMBL" id="KAL3520609.1"/>
    </source>
</evidence>
<dbReference type="SMART" id="SM00239">
    <property type="entry name" value="C2"/>
    <property type="match status" value="1"/>
</dbReference>
<dbReference type="InterPro" id="IPR035892">
    <property type="entry name" value="C2_domain_sf"/>
</dbReference>
<protein>
    <recommendedName>
        <fullName evidence="2">C2 domain-containing protein</fullName>
    </recommendedName>
</protein>
<dbReference type="PROSITE" id="PS50004">
    <property type="entry name" value="C2"/>
    <property type="match status" value="1"/>
</dbReference>
<dbReference type="Gene3D" id="2.60.40.150">
    <property type="entry name" value="C2 domain"/>
    <property type="match status" value="1"/>
</dbReference>
<keyword evidence="4" id="KW-1185">Reference proteome</keyword>
<comment type="caution">
    <text evidence="3">The sequence shown here is derived from an EMBL/GenBank/DDBJ whole genome shotgun (WGS) entry which is preliminary data.</text>
</comment>
<evidence type="ECO:0000256" key="1">
    <source>
        <dbReference type="SAM" id="MobiDB-lite"/>
    </source>
</evidence>
<organism evidence="3 4">
    <name type="scientific">Cinchona calisaya</name>
    <dbReference type="NCBI Taxonomy" id="153742"/>
    <lineage>
        <taxon>Eukaryota</taxon>
        <taxon>Viridiplantae</taxon>
        <taxon>Streptophyta</taxon>
        <taxon>Embryophyta</taxon>
        <taxon>Tracheophyta</taxon>
        <taxon>Spermatophyta</taxon>
        <taxon>Magnoliopsida</taxon>
        <taxon>eudicotyledons</taxon>
        <taxon>Gunneridae</taxon>
        <taxon>Pentapetalae</taxon>
        <taxon>asterids</taxon>
        <taxon>lamiids</taxon>
        <taxon>Gentianales</taxon>
        <taxon>Rubiaceae</taxon>
        <taxon>Cinchonoideae</taxon>
        <taxon>Cinchoneae</taxon>
        <taxon>Cinchona</taxon>
    </lineage>
</organism>